<evidence type="ECO:0000256" key="2">
    <source>
        <dbReference type="SAM" id="Phobius"/>
    </source>
</evidence>
<keyword evidence="4" id="KW-1185">Reference proteome</keyword>
<gene>
    <name evidence="3" type="ORF">QBC32DRAFT_384462</name>
</gene>
<evidence type="ECO:0000313" key="3">
    <source>
        <dbReference type="EMBL" id="KAK3954423.1"/>
    </source>
</evidence>
<comment type="caution">
    <text evidence="3">The sequence shown here is derived from an EMBL/GenBank/DDBJ whole genome shotgun (WGS) entry which is preliminary data.</text>
</comment>
<feature type="compositionally biased region" description="Low complexity" evidence="1">
    <location>
        <begin position="33"/>
        <end position="42"/>
    </location>
</feature>
<reference evidence="3" key="1">
    <citation type="journal article" date="2023" name="Mol. Phylogenet. Evol.">
        <title>Genome-scale phylogeny and comparative genomics of the fungal order Sordariales.</title>
        <authorList>
            <person name="Hensen N."/>
            <person name="Bonometti L."/>
            <person name="Westerberg I."/>
            <person name="Brannstrom I.O."/>
            <person name="Guillou S."/>
            <person name="Cros-Aarteil S."/>
            <person name="Calhoun S."/>
            <person name="Haridas S."/>
            <person name="Kuo A."/>
            <person name="Mondo S."/>
            <person name="Pangilinan J."/>
            <person name="Riley R."/>
            <person name="LaButti K."/>
            <person name="Andreopoulos B."/>
            <person name="Lipzen A."/>
            <person name="Chen C."/>
            <person name="Yan M."/>
            <person name="Daum C."/>
            <person name="Ng V."/>
            <person name="Clum A."/>
            <person name="Steindorff A."/>
            <person name="Ohm R.A."/>
            <person name="Martin F."/>
            <person name="Silar P."/>
            <person name="Natvig D.O."/>
            <person name="Lalanne C."/>
            <person name="Gautier V."/>
            <person name="Ament-Velasquez S.L."/>
            <person name="Kruys A."/>
            <person name="Hutchinson M.I."/>
            <person name="Powell A.J."/>
            <person name="Barry K."/>
            <person name="Miller A.N."/>
            <person name="Grigoriev I.V."/>
            <person name="Debuchy R."/>
            <person name="Gladieux P."/>
            <person name="Hiltunen Thoren M."/>
            <person name="Johannesson H."/>
        </authorList>
    </citation>
    <scope>NUCLEOTIDE SEQUENCE</scope>
    <source>
        <strain evidence="3">CBS 626.80</strain>
    </source>
</reference>
<feature type="region of interest" description="Disordered" evidence="1">
    <location>
        <begin position="1"/>
        <end position="47"/>
    </location>
</feature>
<feature type="compositionally biased region" description="Basic and acidic residues" evidence="1">
    <location>
        <begin position="199"/>
        <end position="218"/>
    </location>
</feature>
<dbReference type="EMBL" id="MU859090">
    <property type="protein sequence ID" value="KAK3954423.1"/>
    <property type="molecule type" value="Genomic_DNA"/>
</dbReference>
<feature type="transmembrane region" description="Helical" evidence="2">
    <location>
        <begin position="51"/>
        <end position="75"/>
    </location>
</feature>
<sequence>MSPTTNPPTANQPNTQTAKETNTADPDPDPDPDSTSNSPSNSLFSPSQGPALTAIIDTVLVLVLIIFLTVCFLQWRSGNRVLRRRRRRRQKRRREDQERDMECRDHHGEYDGYGYENGYGYAGPSYLGEVPPLEEEDLRSGVERAEYHHRNADGDGGVHGDGGRLVDGNDTCTAETGSSLGGGVERCERGRQGDGNGNGHEDGDVKGAYRFEEVRVGR</sequence>
<name>A0AAN6SID8_9PEZI</name>
<reference evidence="3" key="2">
    <citation type="submission" date="2023-06" db="EMBL/GenBank/DDBJ databases">
        <authorList>
            <consortium name="Lawrence Berkeley National Laboratory"/>
            <person name="Mondo S.J."/>
            <person name="Hensen N."/>
            <person name="Bonometti L."/>
            <person name="Westerberg I."/>
            <person name="Brannstrom I.O."/>
            <person name="Guillou S."/>
            <person name="Cros-Aarteil S."/>
            <person name="Calhoun S."/>
            <person name="Haridas S."/>
            <person name="Kuo A."/>
            <person name="Pangilinan J."/>
            <person name="Riley R."/>
            <person name="Labutti K."/>
            <person name="Andreopoulos B."/>
            <person name="Lipzen A."/>
            <person name="Chen C."/>
            <person name="Yanf M."/>
            <person name="Daum C."/>
            <person name="Ng V."/>
            <person name="Clum A."/>
            <person name="Steindorff A."/>
            <person name="Ohm R."/>
            <person name="Martin F."/>
            <person name="Silar P."/>
            <person name="Natvig D."/>
            <person name="Lalanne C."/>
            <person name="Gautier V."/>
            <person name="Ament-Velasquez S.L."/>
            <person name="Kruys A."/>
            <person name="Hutchinson M.I."/>
            <person name="Powell A.J."/>
            <person name="Barry K."/>
            <person name="Miller A.N."/>
            <person name="Grigoriev I.V."/>
            <person name="Debuchy R."/>
            <person name="Gladieux P."/>
            <person name="Thoren M.H."/>
            <person name="Johannesson H."/>
        </authorList>
    </citation>
    <scope>NUCLEOTIDE SEQUENCE</scope>
    <source>
        <strain evidence="3">CBS 626.80</strain>
    </source>
</reference>
<keyword evidence="2" id="KW-1133">Transmembrane helix</keyword>
<accession>A0AAN6SID8</accession>
<evidence type="ECO:0000256" key="1">
    <source>
        <dbReference type="SAM" id="MobiDB-lite"/>
    </source>
</evidence>
<proteinExistence type="predicted"/>
<keyword evidence="2" id="KW-0472">Membrane</keyword>
<dbReference type="AlphaFoldDB" id="A0AAN6SID8"/>
<dbReference type="Proteomes" id="UP001303222">
    <property type="component" value="Unassembled WGS sequence"/>
</dbReference>
<organism evidence="3 4">
    <name type="scientific">Pseudoneurospora amorphoporcata</name>
    <dbReference type="NCBI Taxonomy" id="241081"/>
    <lineage>
        <taxon>Eukaryota</taxon>
        <taxon>Fungi</taxon>
        <taxon>Dikarya</taxon>
        <taxon>Ascomycota</taxon>
        <taxon>Pezizomycotina</taxon>
        <taxon>Sordariomycetes</taxon>
        <taxon>Sordariomycetidae</taxon>
        <taxon>Sordariales</taxon>
        <taxon>Sordariaceae</taxon>
        <taxon>Pseudoneurospora</taxon>
    </lineage>
</organism>
<feature type="compositionally biased region" description="Low complexity" evidence="1">
    <location>
        <begin position="1"/>
        <end position="25"/>
    </location>
</feature>
<protein>
    <submittedName>
        <fullName evidence="3">Uncharacterized protein</fullName>
    </submittedName>
</protein>
<evidence type="ECO:0000313" key="4">
    <source>
        <dbReference type="Proteomes" id="UP001303222"/>
    </source>
</evidence>
<keyword evidence="2" id="KW-0812">Transmembrane</keyword>
<feature type="region of interest" description="Disordered" evidence="1">
    <location>
        <begin position="175"/>
        <end position="218"/>
    </location>
</feature>